<gene>
    <name evidence="1" type="ORF">BKA03_001265</name>
</gene>
<protein>
    <submittedName>
        <fullName evidence="1">Tetratricopeptide (TPR) repeat protein</fullName>
    </submittedName>
</protein>
<dbReference type="Proteomes" id="UP000547973">
    <property type="component" value="Unassembled WGS sequence"/>
</dbReference>
<dbReference type="EMBL" id="JACBZO010000001">
    <property type="protein sequence ID" value="NYI41146.1"/>
    <property type="molecule type" value="Genomic_DNA"/>
</dbReference>
<proteinExistence type="predicted"/>
<accession>A0A7Z0CH56</accession>
<evidence type="ECO:0000313" key="1">
    <source>
        <dbReference type="EMBL" id="NYI41146.1"/>
    </source>
</evidence>
<evidence type="ECO:0000313" key="2">
    <source>
        <dbReference type="Proteomes" id="UP000547973"/>
    </source>
</evidence>
<dbReference type="RefSeq" id="WP_062074960.1">
    <property type="nucleotide sequence ID" value="NZ_BBRC01000005.1"/>
</dbReference>
<sequence>MPCRRARLGSARLGSAGSYDESQRRYSEALQLVGDDDASNLRNTILNNSAFTYFLSHEMSEALAAVDHLLRVSAINDRPLAMHVRDTVGRVYLTAGRVAEAERVLAPAMDAQATEFVPETVATCLVTLAEVHRTQGEFGRAQEVIDRCQELCRTYELSRCAADAAREQAEIFAATGNFRGAYEAYQDFHSRIEAHSASSREARGKLLKAAFQTTEARRETARYHDLAERDPLTLACTTAGTLTSS</sequence>
<comment type="caution">
    <text evidence="1">The sequence shown here is derived from an EMBL/GenBank/DDBJ whole genome shotgun (WGS) entry which is preliminary data.</text>
</comment>
<keyword evidence="2" id="KW-1185">Reference proteome</keyword>
<dbReference type="AlphaFoldDB" id="A0A7Z0CH56"/>
<dbReference type="SUPFAM" id="SSF48452">
    <property type="entry name" value="TPR-like"/>
    <property type="match status" value="1"/>
</dbReference>
<name>A0A7Z0CH56_9MICO</name>
<organism evidence="1 2">
    <name type="scientific">Demequina lutea</name>
    <dbReference type="NCBI Taxonomy" id="431489"/>
    <lineage>
        <taxon>Bacteria</taxon>
        <taxon>Bacillati</taxon>
        <taxon>Actinomycetota</taxon>
        <taxon>Actinomycetes</taxon>
        <taxon>Micrococcales</taxon>
        <taxon>Demequinaceae</taxon>
        <taxon>Demequina</taxon>
    </lineage>
</organism>
<reference evidence="1 2" key="1">
    <citation type="submission" date="2020-07" db="EMBL/GenBank/DDBJ databases">
        <title>Sequencing the genomes of 1000 actinobacteria strains.</title>
        <authorList>
            <person name="Klenk H.-P."/>
        </authorList>
    </citation>
    <scope>NUCLEOTIDE SEQUENCE [LARGE SCALE GENOMIC DNA]</scope>
    <source>
        <strain evidence="1 2">DSM 19970</strain>
    </source>
</reference>
<dbReference type="InterPro" id="IPR011990">
    <property type="entry name" value="TPR-like_helical_dom_sf"/>
</dbReference>
<dbReference type="Gene3D" id="1.25.40.10">
    <property type="entry name" value="Tetratricopeptide repeat domain"/>
    <property type="match status" value="1"/>
</dbReference>